<gene>
    <name evidence="1" type="ORF">DFQ45_107122</name>
</gene>
<dbReference type="SUPFAM" id="SSF48452">
    <property type="entry name" value="TPR-like"/>
    <property type="match status" value="1"/>
</dbReference>
<name>A0A4R6U027_9GAMM</name>
<protein>
    <submittedName>
        <fullName evidence="1">Tetratricopeptide repeat protein</fullName>
    </submittedName>
</protein>
<keyword evidence="2" id="KW-1185">Reference proteome</keyword>
<dbReference type="EMBL" id="SNYK01000007">
    <property type="protein sequence ID" value="TDQ37615.1"/>
    <property type="molecule type" value="Genomic_DNA"/>
</dbReference>
<dbReference type="Proteomes" id="UP000294575">
    <property type="component" value="Unassembled WGS sequence"/>
</dbReference>
<dbReference type="Gene3D" id="1.25.40.10">
    <property type="entry name" value="Tetratricopeptide repeat domain"/>
    <property type="match status" value="1"/>
</dbReference>
<dbReference type="PROSITE" id="PS51257">
    <property type="entry name" value="PROKAR_LIPOPROTEIN"/>
    <property type="match status" value="1"/>
</dbReference>
<reference evidence="1 2" key="1">
    <citation type="submission" date="2019-03" db="EMBL/GenBank/DDBJ databases">
        <title>Genomic Encyclopedia of Type Strains, Phase IV (KMG-IV): sequencing the most valuable type-strain genomes for metagenomic binning, comparative biology and taxonomic classification.</title>
        <authorList>
            <person name="Goeker M."/>
        </authorList>
    </citation>
    <scope>NUCLEOTIDE SEQUENCE [LARGE SCALE GENOMIC DNA]</scope>
    <source>
        <strain evidence="1 2">DSM 28679</strain>
    </source>
</reference>
<sequence length="221" mass="22602">MNKMMCAVLLGAGVLAGCASTSPREIPVVESGTRLSPGPLRDVGGGASAVVNQGEESSVVTVMTPPEAGLPAIAAGEYPSTPIQVDAGSGADLFDSPAAIAVDPVPEVASASRTIAAPVQALLNTAQQQRANGDLNGAASSLERALRIAPQEPQVLYRLSEIRLMQGDAAQAEQLAQRGLSYSSGRAGLQAGLWDLIAEARDKQGNSQGAAEARQKARAFM</sequence>
<evidence type="ECO:0000313" key="2">
    <source>
        <dbReference type="Proteomes" id="UP000294575"/>
    </source>
</evidence>
<accession>A0A4R6U027</accession>
<organism evidence="1 2">
    <name type="scientific">Thiopseudomonas denitrificans</name>
    <dbReference type="NCBI Taxonomy" id="1501432"/>
    <lineage>
        <taxon>Bacteria</taxon>
        <taxon>Pseudomonadati</taxon>
        <taxon>Pseudomonadota</taxon>
        <taxon>Gammaproteobacteria</taxon>
        <taxon>Pseudomonadales</taxon>
        <taxon>Pseudomonadaceae</taxon>
        <taxon>Thiopseudomonas</taxon>
    </lineage>
</organism>
<dbReference type="AlphaFoldDB" id="A0A4R6U027"/>
<proteinExistence type="predicted"/>
<evidence type="ECO:0000313" key="1">
    <source>
        <dbReference type="EMBL" id="TDQ37615.1"/>
    </source>
</evidence>
<dbReference type="InterPro" id="IPR011990">
    <property type="entry name" value="TPR-like_helical_dom_sf"/>
</dbReference>
<dbReference type="Pfam" id="PF14559">
    <property type="entry name" value="TPR_19"/>
    <property type="match status" value="1"/>
</dbReference>
<comment type="caution">
    <text evidence="1">The sequence shown here is derived from an EMBL/GenBank/DDBJ whole genome shotgun (WGS) entry which is preliminary data.</text>
</comment>